<reference evidence="1 2" key="1">
    <citation type="submission" date="2019-02" db="EMBL/GenBank/DDBJ databases">
        <title>High diversity of culturable Acinetobacter species in natural soil and water ecosystems.</title>
        <authorList>
            <person name="Radolfova-Krizova L."/>
            <person name="Nemec A."/>
        </authorList>
    </citation>
    <scope>NUCLEOTIDE SEQUENCE [LARGE SCALE GENOMIC DNA]</scope>
    <source>
        <strain evidence="1 2">ANC 4281</strain>
    </source>
</reference>
<dbReference type="AlphaFoldDB" id="A0A4R0EN91"/>
<dbReference type="Proteomes" id="UP000291380">
    <property type="component" value="Unassembled WGS sequence"/>
</dbReference>
<dbReference type="RefSeq" id="WP_131270960.1">
    <property type="nucleotide sequence ID" value="NZ_SJOA01000006.1"/>
</dbReference>
<protein>
    <recommendedName>
        <fullName evidence="3">Inovirus Gp2 family protein</fullName>
    </recommendedName>
</protein>
<dbReference type="OrthoDB" id="8592743at2"/>
<comment type="caution">
    <text evidence="1">The sequence shown here is derived from an EMBL/GenBank/DDBJ whole genome shotgun (WGS) entry which is preliminary data.</text>
</comment>
<proteinExistence type="predicted"/>
<dbReference type="EMBL" id="SJOA01000006">
    <property type="protein sequence ID" value="TCB59893.1"/>
    <property type="molecule type" value="Genomic_DNA"/>
</dbReference>
<sequence length="324" mass="38458">MSVEERSESIDSLQLDILIQSFERALKRASFRWEQDPELDYKLSSWIKPWVINFGTTFRGWYWLLNLPDRRYCHRIQIFSDCVHACFAEYSDEERIKVIKCHAYGDLPSILMELALALNSSQYKRRCHDNTYQVKVRKAELKKKIEDVLPRRCRILPYRFELYYREKFINEISSVEFYQQLKEFTQEIHNTTNFAQPGKQDVEILFFARVAEQGAREGHFHVHFLVILDGKHHPNVHRFRTGAEALWMRITEGKGYLSDYQGETSYGRQNISNRVIHNTDSVLLDSLFESAYYLAKIGTESNQHQYLRIRPKGMDAFACSHHRK</sequence>
<accession>A0A4R0EN91</accession>
<name>A0A4R0EN91_9GAMM</name>
<gene>
    <name evidence="1" type="ORF">E0H85_06510</name>
</gene>
<evidence type="ECO:0000313" key="1">
    <source>
        <dbReference type="EMBL" id="TCB59893.1"/>
    </source>
</evidence>
<evidence type="ECO:0000313" key="2">
    <source>
        <dbReference type="Proteomes" id="UP000291380"/>
    </source>
</evidence>
<evidence type="ECO:0008006" key="3">
    <source>
        <dbReference type="Google" id="ProtNLM"/>
    </source>
</evidence>
<organism evidence="1 2">
    <name type="scientific">Acinetobacter terrae</name>
    <dbReference type="NCBI Taxonomy" id="2731247"/>
    <lineage>
        <taxon>Bacteria</taxon>
        <taxon>Pseudomonadati</taxon>
        <taxon>Pseudomonadota</taxon>
        <taxon>Gammaproteobacteria</taxon>
        <taxon>Moraxellales</taxon>
        <taxon>Moraxellaceae</taxon>
        <taxon>Acinetobacter</taxon>
        <taxon>Acinetobacter Taxon 24</taxon>
    </lineage>
</organism>